<dbReference type="EMBL" id="BKCJ010992607">
    <property type="protein sequence ID" value="GFC62123.1"/>
    <property type="molecule type" value="Genomic_DNA"/>
</dbReference>
<name>A0A699QBG8_TANCI</name>
<dbReference type="AlphaFoldDB" id="A0A699QBG8"/>
<evidence type="ECO:0000259" key="1">
    <source>
        <dbReference type="Pfam" id="PF07727"/>
    </source>
</evidence>
<organism evidence="2">
    <name type="scientific">Tanacetum cinerariifolium</name>
    <name type="common">Dalmatian daisy</name>
    <name type="synonym">Chrysanthemum cinerariifolium</name>
    <dbReference type="NCBI Taxonomy" id="118510"/>
    <lineage>
        <taxon>Eukaryota</taxon>
        <taxon>Viridiplantae</taxon>
        <taxon>Streptophyta</taxon>
        <taxon>Embryophyta</taxon>
        <taxon>Tracheophyta</taxon>
        <taxon>Spermatophyta</taxon>
        <taxon>Magnoliopsida</taxon>
        <taxon>eudicotyledons</taxon>
        <taxon>Gunneridae</taxon>
        <taxon>Pentapetalae</taxon>
        <taxon>asterids</taxon>
        <taxon>campanulids</taxon>
        <taxon>Asterales</taxon>
        <taxon>Asteraceae</taxon>
        <taxon>Asteroideae</taxon>
        <taxon>Anthemideae</taxon>
        <taxon>Anthemidinae</taxon>
        <taxon>Tanacetum</taxon>
    </lineage>
</organism>
<feature type="non-terminal residue" evidence="2">
    <location>
        <position position="1"/>
    </location>
</feature>
<comment type="caution">
    <text evidence="2">The sequence shown here is derived from an EMBL/GenBank/DDBJ whole genome shotgun (WGS) entry which is preliminary data.</text>
</comment>
<dbReference type="InterPro" id="IPR013103">
    <property type="entry name" value="RVT_2"/>
</dbReference>
<feature type="non-terminal residue" evidence="2">
    <location>
        <position position="122"/>
    </location>
</feature>
<protein>
    <submittedName>
        <fullName evidence="2">Retrotransposon protein, putative, unclassified</fullName>
    </submittedName>
</protein>
<reference evidence="2" key="1">
    <citation type="journal article" date="2019" name="Sci. Rep.">
        <title>Draft genome of Tanacetum cinerariifolium, the natural source of mosquito coil.</title>
        <authorList>
            <person name="Yamashiro T."/>
            <person name="Shiraishi A."/>
            <person name="Satake H."/>
            <person name="Nakayama K."/>
        </authorList>
    </citation>
    <scope>NUCLEOTIDE SEQUENCE</scope>
</reference>
<feature type="domain" description="Reverse transcriptase Ty1/copia-type" evidence="1">
    <location>
        <begin position="80"/>
        <end position="122"/>
    </location>
</feature>
<sequence length="122" mass="13521">KAVETSILLLLHQIPQLMETLTVETPIPTVSSPVPTAYSTDSQEPSSDARLISKRVANQAETPSLDNIISLINGLKTFLEMDVKSAFLYSTIDEEVYVMQPPGFQDPEFSPKVYKVEKAMYG</sequence>
<gene>
    <name evidence="2" type="ORF">Tci_834093</name>
</gene>
<dbReference type="Pfam" id="PF07727">
    <property type="entry name" value="RVT_2"/>
    <property type="match status" value="1"/>
</dbReference>
<proteinExistence type="predicted"/>
<accession>A0A699QBG8</accession>
<evidence type="ECO:0000313" key="2">
    <source>
        <dbReference type="EMBL" id="GFC62123.1"/>
    </source>
</evidence>